<gene>
    <name evidence="1" type="ORF">LCGC14_2299380</name>
</gene>
<reference evidence="1" key="1">
    <citation type="journal article" date="2015" name="Nature">
        <title>Complex archaea that bridge the gap between prokaryotes and eukaryotes.</title>
        <authorList>
            <person name="Spang A."/>
            <person name="Saw J.H."/>
            <person name="Jorgensen S.L."/>
            <person name="Zaremba-Niedzwiedzka K."/>
            <person name="Martijn J."/>
            <person name="Lind A.E."/>
            <person name="van Eijk R."/>
            <person name="Schleper C."/>
            <person name="Guy L."/>
            <person name="Ettema T.J."/>
        </authorList>
    </citation>
    <scope>NUCLEOTIDE SEQUENCE</scope>
</reference>
<dbReference type="EMBL" id="LAZR01032382">
    <property type="protein sequence ID" value="KKL51048.1"/>
    <property type="molecule type" value="Genomic_DNA"/>
</dbReference>
<organism evidence="1">
    <name type="scientific">marine sediment metagenome</name>
    <dbReference type="NCBI Taxonomy" id="412755"/>
    <lineage>
        <taxon>unclassified sequences</taxon>
        <taxon>metagenomes</taxon>
        <taxon>ecological metagenomes</taxon>
    </lineage>
</organism>
<sequence length="50" mass="6233">MVDNVDVYIEEHDKYFRVEFWIDGWKFHSAKMPIEQAEKLRKKFTIEEKK</sequence>
<accession>A0A0F9CNV5</accession>
<dbReference type="AlphaFoldDB" id="A0A0F9CNV5"/>
<name>A0A0F9CNV5_9ZZZZ</name>
<comment type="caution">
    <text evidence="1">The sequence shown here is derived from an EMBL/GenBank/DDBJ whole genome shotgun (WGS) entry which is preliminary data.</text>
</comment>
<proteinExistence type="predicted"/>
<protein>
    <submittedName>
        <fullName evidence="1">Uncharacterized protein</fullName>
    </submittedName>
</protein>
<evidence type="ECO:0000313" key="1">
    <source>
        <dbReference type="EMBL" id="KKL51048.1"/>
    </source>
</evidence>